<dbReference type="Proteomes" id="UP000006727">
    <property type="component" value="Chromosome 25"/>
</dbReference>
<reference evidence="2 4" key="1">
    <citation type="journal article" date="2008" name="Science">
        <title>The Physcomitrella genome reveals evolutionary insights into the conquest of land by plants.</title>
        <authorList>
            <person name="Rensing S."/>
            <person name="Lang D."/>
            <person name="Zimmer A."/>
            <person name="Terry A."/>
            <person name="Salamov A."/>
            <person name="Shapiro H."/>
            <person name="Nishiyama T."/>
            <person name="Perroud P.-F."/>
            <person name="Lindquist E."/>
            <person name="Kamisugi Y."/>
            <person name="Tanahashi T."/>
            <person name="Sakakibara K."/>
            <person name="Fujita T."/>
            <person name="Oishi K."/>
            <person name="Shin-I T."/>
            <person name="Kuroki Y."/>
            <person name="Toyoda A."/>
            <person name="Suzuki Y."/>
            <person name="Hashimoto A."/>
            <person name="Yamaguchi K."/>
            <person name="Sugano A."/>
            <person name="Kohara Y."/>
            <person name="Fujiyama A."/>
            <person name="Anterola A."/>
            <person name="Aoki S."/>
            <person name="Ashton N."/>
            <person name="Barbazuk W.B."/>
            <person name="Barker E."/>
            <person name="Bennetzen J."/>
            <person name="Bezanilla M."/>
            <person name="Blankenship R."/>
            <person name="Cho S.H."/>
            <person name="Dutcher S."/>
            <person name="Estelle M."/>
            <person name="Fawcett J.A."/>
            <person name="Gundlach H."/>
            <person name="Hanada K."/>
            <person name="Heyl A."/>
            <person name="Hicks K.A."/>
            <person name="Hugh J."/>
            <person name="Lohr M."/>
            <person name="Mayer K."/>
            <person name="Melkozernov A."/>
            <person name="Murata T."/>
            <person name="Nelson D."/>
            <person name="Pils B."/>
            <person name="Prigge M."/>
            <person name="Reiss B."/>
            <person name="Renner T."/>
            <person name="Rombauts S."/>
            <person name="Rushton P."/>
            <person name="Sanderfoot A."/>
            <person name="Schween G."/>
            <person name="Shiu S.-H."/>
            <person name="Stueber K."/>
            <person name="Theodoulou F.L."/>
            <person name="Tu H."/>
            <person name="Van de Peer Y."/>
            <person name="Verrier P.J."/>
            <person name="Waters E."/>
            <person name="Wood A."/>
            <person name="Yang L."/>
            <person name="Cove D."/>
            <person name="Cuming A."/>
            <person name="Hasebe M."/>
            <person name="Lucas S."/>
            <person name="Mishler D.B."/>
            <person name="Reski R."/>
            <person name="Grigoriev I."/>
            <person name="Quatrano R.S."/>
            <person name="Boore J.L."/>
        </authorList>
    </citation>
    <scope>NUCLEOTIDE SEQUENCE [LARGE SCALE GENOMIC DNA]</scope>
    <source>
        <strain evidence="3 4">cv. Gransden 2004</strain>
    </source>
</reference>
<dbReference type="OrthoDB" id="10470570at2759"/>
<feature type="region of interest" description="Disordered" evidence="1">
    <location>
        <begin position="75"/>
        <end position="96"/>
    </location>
</feature>
<gene>
    <name evidence="3" type="primary">LOC112277234</name>
    <name evidence="2" type="ORF">PHYPA_029511</name>
</gene>
<evidence type="ECO:0000313" key="4">
    <source>
        <dbReference type="Proteomes" id="UP000006727"/>
    </source>
</evidence>
<dbReference type="EnsemblPlants" id="Pp3c25_2730V3.2">
    <property type="protein sequence ID" value="Pp3c25_2730V3.2"/>
    <property type="gene ID" value="Pp3c25_2730"/>
</dbReference>
<evidence type="ECO:0000313" key="2">
    <source>
        <dbReference type="EMBL" id="PNR27359.1"/>
    </source>
</evidence>
<evidence type="ECO:0000313" key="3">
    <source>
        <dbReference type="EnsemblPlants" id="Pp3c25_2730V3.1"/>
    </source>
</evidence>
<dbReference type="Gramene" id="Pp3c25_2730V3.1">
    <property type="protein sequence ID" value="Pp3c25_2730V3.1"/>
    <property type="gene ID" value="Pp3c25_2730"/>
</dbReference>
<dbReference type="EnsemblPlants" id="Pp3c25_2730V3.1">
    <property type="protein sequence ID" value="Pp3c25_2730V3.1"/>
    <property type="gene ID" value="Pp3c25_2730"/>
</dbReference>
<organism evidence="2">
    <name type="scientific">Physcomitrium patens</name>
    <name type="common">Spreading-leaved earth moss</name>
    <name type="synonym">Physcomitrella patens</name>
    <dbReference type="NCBI Taxonomy" id="3218"/>
    <lineage>
        <taxon>Eukaryota</taxon>
        <taxon>Viridiplantae</taxon>
        <taxon>Streptophyta</taxon>
        <taxon>Embryophyta</taxon>
        <taxon>Bryophyta</taxon>
        <taxon>Bryophytina</taxon>
        <taxon>Bryopsida</taxon>
        <taxon>Funariidae</taxon>
        <taxon>Funariales</taxon>
        <taxon>Funariaceae</taxon>
        <taxon>Physcomitrium</taxon>
    </lineage>
</organism>
<dbReference type="GeneID" id="112277234"/>
<evidence type="ECO:0000256" key="1">
    <source>
        <dbReference type="SAM" id="MobiDB-lite"/>
    </source>
</evidence>
<sequence length="239" mass="25253">MDVAAVCKVGAVPLGRVGIVSASMQRGRSFALSVRVVVHQSNTLRVTSRCNGTSESGSGGLPAKGYNVYEVMHEGSKLPGGETNASSPSSEDEPKLFSPASASIIAASSSIGEGIAVSEQSTLLLSGGASSNNRDWRVFSSDSQQNQNSHRLATGLDAVVERPNTSNTSTQQKQQVFGPSEASCDEGSFFLKLEKILENDGGKSVDDYKVRAHIFSESAAFFTALKNRNTEKHSHGLIN</sequence>
<proteinExistence type="predicted"/>
<keyword evidence="4" id="KW-1185">Reference proteome</keyword>
<reference evidence="3" key="3">
    <citation type="submission" date="2020-12" db="UniProtKB">
        <authorList>
            <consortium name="EnsemblPlants"/>
        </authorList>
    </citation>
    <scope>IDENTIFICATION</scope>
</reference>
<dbReference type="AlphaFoldDB" id="A0A2K1IDK4"/>
<dbReference type="EMBL" id="ABEU02000025">
    <property type="protein sequence ID" value="PNR27359.1"/>
    <property type="molecule type" value="Genomic_DNA"/>
</dbReference>
<accession>A0A2K1IDK4</accession>
<dbReference type="Gramene" id="Pp3c25_2730V3.2">
    <property type="protein sequence ID" value="Pp3c25_2730V3.2"/>
    <property type="gene ID" value="Pp3c25_2730"/>
</dbReference>
<dbReference type="RefSeq" id="XP_024365104.1">
    <property type="nucleotide sequence ID" value="XM_024509336.2"/>
</dbReference>
<protein>
    <submittedName>
        <fullName evidence="2 3">Uncharacterized protein</fullName>
    </submittedName>
</protein>
<dbReference type="PANTHER" id="PTHR37758:SF1">
    <property type="entry name" value="OS03G0334300 PROTEIN"/>
    <property type="match status" value="1"/>
</dbReference>
<dbReference type="PaxDb" id="3218-PP1S233_8V6.1"/>
<reference evidence="2 4" key="2">
    <citation type="journal article" date="2018" name="Plant J.">
        <title>The Physcomitrella patens chromosome-scale assembly reveals moss genome structure and evolution.</title>
        <authorList>
            <person name="Lang D."/>
            <person name="Ullrich K.K."/>
            <person name="Murat F."/>
            <person name="Fuchs J."/>
            <person name="Jenkins J."/>
            <person name="Haas F.B."/>
            <person name="Piednoel M."/>
            <person name="Gundlach H."/>
            <person name="Van Bel M."/>
            <person name="Meyberg R."/>
            <person name="Vives C."/>
            <person name="Morata J."/>
            <person name="Symeonidi A."/>
            <person name="Hiss M."/>
            <person name="Muchero W."/>
            <person name="Kamisugi Y."/>
            <person name="Saleh O."/>
            <person name="Blanc G."/>
            <person name="Decker E.L."/>
            <person name="van Gessel N."/>
            <person name="Grimwood J."/>
            <person name="Hayes R.D."/>
            <person name="Graham S.W."/>
            <person name="Gunter L.E."/>
            <person name="McDaniel S.F."/>
            <person name="Hoernstein S.N.W."/>
            <person name="Larsson A."/>
            <person name="Li F.W."/>
            <person name="Perroud P.F."/>
            <person name="Phillips J."/>
            <person name="Ranjan P."/>
            <person name="Rokshar D.S."/>
            <person name="Rothfels C.J."/>
            <person name="Schneider L."/>
            <person name="Shu S."/>
            <person name="Stevenson D.W."/>
            <person name="Thummler F."/>
            <person name="Tillich M."/>
            <person name="Villarreal Aguilar J.C."/>
            <person name="Widiez T."/>
            <person name="Wong G.K."/>
            <person name="Wymore A."/>
            <person name="Zhang Y."/>
            <person name="Zimmer A.D."/>
            <person name="Quatrano R.S."/>
            <person name="Mayer K.F.X."/>
            <person name="Goodstein D."/>
            <person name="Casacuberta J.M."/>
            <person name="Vandepoele K."/>
            <person name="Reski R."/>
            <person name="Cuming A.C."/>
            <person name="Tuskan G.A."/>
            <person name="Maumus F."/>
            <person name="Salse J."/>
            <person name="Schmutz J."/>
            <person name="Rensing S.A."/>
        </authorList>
    </citation>
    <scope>NUCLEOTIDE SEQUENCE [LARGE SCALE GENOMIC DNA]</scope>
    <source>
        <strain evidence="3 4">cv. Gransden 2004</strain>
    </source>
</reference>
<name>A0A2K1IDK4_PHYPA</name>
<dbReference type="PANTHER" id="PTHR37758">
    <property type="entry name" value="OS03G0334300 PROTEIN"/>
    <property type="match status" value="1"/>
</dbReference>